<feature type="transmembrane region" description="Helical" evidence="7">
    <location>
        <begin position="324"/>
        <end position="344"/>
    </location>
</feature>
<feature type="transmembrane region" description="Helical" evidence="7">
    <location>
        <begin position="121"/>
        <end position="147"/>
    </location>
</feature>
<gene>
    <name evidence="8" type="ORF">CLCR_01443</name>
</gene>
<organism evidence="8 9">
    <name type="scientific">Cladophialophora carrionii</name>
    <dbReference type="NCBI Taxonomy" id="86049"/>
    <lineage>
        <taxon>Eukaryota</taxon>
        <taxon>Fungi</taxon>
        <taxon>Dikarya</taxon>
        <taxon>Ascomycota</taxon>
        <taxon>Pezizomycotina</taxon>
        <taxon>Eurotiomycetes</taxon>
        <taxon>Chaetothyriomycetidae</taxon>
        <taxon>Chaetothyriales</taxon>
        <taxon>Herpotrichiellaceae</taxon>
        <taxon>Cladophialophora</taxon>
    </lineage>
</organism>
<dbReference type="PANTHER" id="PTHR45649:SF5">
    <property type="entry name" value="GABA TRANSPORTER (EUROFUNG)-RELATED"/>
    <property type="match status" value="1"/>
</dbReference>
<dbReference type="EMBL" id="LGRB01000019">
    <property type="protein sequence ID" value="OCT45596.1"/>
    <property type="molecule type" value="Genomic_DNA"/>
</dbReference>
<evidence type="ECO:0000313" key="9">
    <source>
        <dbReference type="Proteomes" id="UP000094526"/>
    </source>
</evidence>
<dbReference type="GO" id="GO:0022857">
    <property type="term" value="F:transmembrane transporter activity"/>
    <property type="evidence" value="ECO:0007669"/>
    <property type="project" value="InterPro"/>
</dbReference>
<dbReference type="Gene3D" id="1.20.1740.10">
    <property type="entry name" value="Amino acid/polyamine transporter I"/>
    <property type="match status" value="1"/>
</dbReference>
<evidence type="ECO:0000256" key="6">
    <source>
        <dbReference type="SAM" id="MobiDB-lite"/>
    </source>
</evidence>
<name>A0A1C1CAT4_9EURO</name>
<dbReference type="VEuPathDB" id="FungiDB:CLCR_01443"/>
<keyword evidence="5 7" id="KW-0472">Membrane</keyword>
<feature type="transmembrane region" description="Helical" evidence="7">
    <location>
        <begin position="213"/>
        <end position="235"/>
    </location>
</feature>
<sequence length="580" mass="63752">MDSHEISKGTDVSVDDVPPQDAKTGSYEEEKNVSQAYPATTREGDGRSLRVPPLPFFAPSHVPFQTLAKHNYLLYDVGSDCPHQRLFSFAQLLAFSLTFMESWEVMAINISATFWNGGPRSLVWGAIAVIIGSLAQAYSMAELGSILPIAGAQYHWTHIMAPERSRRFITWMQAGWVTWFAWVSALAGSSSGEAALLQALIAENVPGYDAKRWHLTLIMWALLISSGLINTYTFWLVPWLELASGIMHVLLFVVFMIVLLVLSPKSSTDFVWSSSSVLSGWDRSSFVAFNLGMLVPAWGFIGFDGVVHMSEEVRRAKHAVPRSMVLSIAINGTMAFAIVLVLLYCIGNVDDALDASYPIIPICFNATGSMKATNAMVSSLIILTYFVVAASVASVSRITWAWARDGALPRRLAVIDPKLHVPVNATWLPIVIVCLLALFQVGSTTGTAFSAFTALSSLGLYTSYIIAISCILHARLTGRLSDDDKAPNHQDAQAQVSYGAWRMWPGFATPVNVFALLWTVYLTVWLPFPTSLPVTGTNMNYALPIYAFVVLLALGSWFVWGQRHWKGLDLRAIGMVEAHD</sequence>
<evidence type="ECO:0000256" key="3">
    <source>
        <dbReference type="ARBA" id="ARBA00022692"/>
    </source>
</evidence>
<feature type="transmembrane region" description="Helical" evidence="7">
    <location>
        <begin position="283"/>
        <end position="303"/>
    </location>
</feature>
<dbReference type="PIRSF" id="PIRSF006060">
    <property type="entry name" value="AA_transporter"/>
    <property type="match status" value="1"/>
</dbReference>
<dbReference type="InterPro" id="IPR002293">
    <property type="entry name" value="AA/rel_permease1"/>
</dbReference>
<evidence type="ECO:0000256" key="2">
    <source>
        <dbReference type="ARBA" id="ARBA00022448"/>
    </source>
</evidence>
<feature type="transmembrane region" description="Helical" evidence="7">
    <location>
        <begin position="242"/>
        <end position="263"/>
    </location>
</feature>
<evidence type="ECO:0000313" key="8">
    <source>
        <dbReference type="EMBL" id="OCT45596.1"/>
    </source>
</evidence>
<dbReference type="Proteomes" id="UP000094526">
    <property type="component" value="Unassembled WGS sequence"/>
</dbReference>
<feature type="transmembrane region" description="Helical" evidence="7">
    <location>
        <begin position="168"/>
        <end position="187"/>
    </location>
</feature>
<evidence type="ECO:0000256" key="1">
    <source>
        <dbReference type="ARBA" id="ARBA00004141"/>
    </source>
</evidence>
<keyword evidence="2" id="KW-0813">Transport</keyword>
<feature type="transmembrane region" description="Helical" evidence="7">
    <location>
        <begin position="92"/>
        <end position="115"/>
    </location>
</feature>
<dbReference type="OrthoDB" id="3257095at2759"/>
<feature type="transmembrane region" description="Helical" evidence="7">
    <location>
        <begin position="448"/>
        <end position="472"/>
    </location>
</feature>
<comment type="subcellular location">
    <subcellularLocation>
        <location evidence="1">Membrane</location>
        <topology evidence="1">Multi-pass membrane protein</topology>
    </subcellularLocation>
</comment>
<feature type="transmembrane region" description="Helical" evidence="7">
    <location>
        <begin position="380"/>
        <end position="400"/>
    </location>
</feature>
<protein>
    <submittedName>
        <fullName evidence="8">Amino acid permease</fullName>
    </submittedName>
</protein>
<feature type="transmembrane region" description="Helical" evidence="7">
    <location>
        <begin position="540"/>
        <end position="560"/>
    </location>
</feature>
<comment type="caution">
    <text evidence="8">The sequence shown here is derived from an EMBL/GenBank/DDBJ whole genome shotgun (WGS) entry which is preliminary data.</text>
</comment>
<dbReference type="GO" id="GO:0016020">
    <property type="term" value="C:membrane"/>
    <property type="evidence" value="ECO:0007669"/>
    <property type="project" value="UniProtKB-SubCell"/>
</dbReference>
<dbReference type="eggNOG" id="KOG1289">
    <property type="taxonomic scope" value="Eukaryota"/>
</dbReference>
<dbReference type="STRING" id="86049.A0A1C1CAT4"/>
<feature type="transmembrane region" description="Helical" evidence="7">
    <location>
        <begin position="421"/>
        <end position="442"/>
    </location>
</feature>
<feature type="region of interest" description="Disordered" evidence="6">
    <location>
        <begin position="1"/>
        <end position="47"/>
    </location>
</feature>
<dbReference type="VEuPathDB" id="FungiDB:G647_03505"/>
<accession>A0A1C1CAT4</accession>
<evidence type="ECO:0000256" key="5">
    <source>
        <dbReference type="ARBA" id="ARBA00023136"/>
    </source>
</evidence>
<feature type="transmembrane region" description="Helical" evidence="7">
    <location>
        <begin position="507"/>
        <end position="528"/>
    </location>
</feature>
<reference evidence="9" key="1">
    <citation type="submission" date="2015-07" db="EMBL/GenBank/DDBJ databases">
        <authorList>
            <person name="Teixeira M.M."/>
            <person name="Souza R.C."/>
            <person name="Almeida L.G."/>
            <person name="Vicente V.A."/>
            <person name="de Hoog S."/>
            <person name="Bocca A.L."/>
            <person name="de Almeida S.R."/>
            <person name="Vasconcelos A.T."/>
            <person name="Felipe M.S."/>
        </authorList>
    </citation>
    <scope>NUCLEOTIDE SEQUENCE [LARGE SCALE GENOMIC DNA]</scope>
    <source>
        <strain evidence="9">KSF</strain>
    </source>
</reference>
<proteinExistence type="predicted"/>
<dbReference type="AlphaFoldDB" id="A0A1C1CAT4"/>
<dbReference type="Pfam" id="PF13520">
    <property type="entry name" value="AA_permease_2"/>
    <property type="match status" value="1"/>
</dbReference>
<keyword evidence="4 7" id="KW-1133">Transmembrane helix</keyword>
<keyword evidence="9" id="KW-1185">Reference proteome</keyword>
<keyword evidence="3 7" id="KW-0812">Transmembrane</keyword>
<dbReference type="PANTHER" id="PTHR45649">
    <property type="entry name" value="AMINO-ACID PERMEASE BAT1"/>
    <property type="match status" value="1"/>
</dbReference>
<evidence type="ECO:0000256" key="4">
    <source>
        <dbReference type="ARBA" id="ARBA00022989"/>
    </source>
</evidence>
<evidence type="ECO:0000256" key="7">
    <source>
        <dbReference type="SAM" id="Phobius"/>
    </source>
</evidence>